<dbReference type="SUPFAM" id="SSF56954">
    <property type="entry name" value="Outer membrane efflux proteins (OEP)"/>
    <property type="match status" value="1"/>
</dbReference>
<dbReference type="Proteomes" id="UP000264071">
    <property type="component" value="Unassembled WGS sequence"/>
</dbReference>
<evidence type="ECO:0000256" key="4">
    <source>
        <dbReference type="ARBA" id="ARBA00022452"/>
    </source>
</evidence>
<keyword evidence="3" id="KW-0813">Transport</keyword>
<name>A0A3D4VB58_9BACT</name>
<sequence>MMSSLRATAMRSALPATMTLLAVLLLVPMGAQAQSTATPTPLSLAEALQRAGGTSEQVALAKAGEQRARGQQTQARSALLPQVSTTLNWQKQLQNQFAAITERLGGSGGSGSGGSDSSSADNPITRIFASEYNVTFGLTATQPIYTGGRASANVRAARLSRESAEIGITSAQAQVQLDITQAYYDAALSDRLVAIADSSLVQSERTLRQVQLTRSVGSTSEFEMIRARVTRDNQRPAWLQARTSRELAYVRLRQLLDLPTDQPLLLTDSIADAPVAAAAPSTAAAPITTVNVSPADVLRVDPAAQGNVARVVSASDTTARARASVRQAQKGVEVAQQQLKATKAQRLPQLSATTNYQRLAYPQNVLPKSLADFFPNWTIGLGISYPVFSGGRVRGEIAAAEAGVIEARQRLKLAEEGATLDARQAALQLTEAEGTWQASVGTAEQAQRAYEIAEVRFREGISTQIELSETRVQLQQALANRARAARDLQVARKRLELLPYLPLAQASAAAPQAMTTNPGTSR</sequence>
<evidence type="ECO:0000256" key="7">
    <source>
        <dbReference type="ARBA" id="ARBA00023237"/>
    </source>
</evidence>
<dbReference type="EMBL" id="DPIY01000010">
    <property type="protein sequence ID" value="HCT57858.1"/>
    <property type="molecule type" value="Genomic_DNA"/>
</dbReference>
<dbReference type="InterPro" id="IPR051906">
    <property type="entry name" value="TolC-like"/>
</dbReference>
<evidence type="ECO:0000256" key="2">
    <source>
        <dbReference type="ARBA" id="ARBA00007613"/>
    </source>
</evidence>
<keyword evidence="7" id="KW-0998">Cell outer membrane</keyword>
<keyword evidence="6" id="KW-0472">Membrane</keyword>
<gene>
    <name evidence="9" type="ORF">DGD08_11710</name>
</gene>
<dbReference type="GO" id="GO:1990281">
    <property type="term" value="C:efflux pump complex"/>
    <property type="evidence" value="ECO:0007669"/>
    <property type="project" value="TreeGrafter"/>
</dbReference>
<evidence type="ECO:0000313" key="9">
    <source>
        <dbReference type="EMBL" id="HCT57858.1"/>
    </source>
</evidence>
<reference evidence="9 10" key="1">
    <citation type="journal article" date="2018" name="Nat. Biotechnol.">
        <title>A standardized bacterial taxonomy based on genome phylogeny substantially revises the tree of life.</title>
        <authorList>
            <person name="Parks D.H."/>
            <person name="Chuvochina M."/>
            <person name="Waite D.W."/>
            <person name="Rinke C."/>
            <person name="Skarshewski A."/>
            <person name="Chaumeil P.A."/>
            <person name="Hugenholtz P."/>
        </authorList>
    </citation>
    <scope>NUCLEOTIDE SEQUENCE [LARGE SCALE GENOMIC DNA]</scope>
    <source>
        <strain evidence="9">UBA8844</strain>
    </source>
</reference>
<dbReference type="PANTHER" id="PTHR30026">
    <property type="entry name" value="OUTER MEMBRANE PROTEIN TOLC"/>
    <property type="match status" value="1"/>
</dbReference>
<dbReference type="PANTHER" id="PTHR30026:SF20">
    <property type="entry name" value="OUTER MEMBRANE PROTEIN TOLC"/>
    <property type="match status" value="1"/>
</dbReference>
<feature type="signal peptide" evidence="8">
    <location>
        <begin position="1"/>
        <end position="33"/>
    </location>
</feature>
<accession>A0A3D4VB58</accession>
<evidence type="ECO:0000256" key="6">
    <source>
        <dbReference type="ARBA" id="ARBA00023136"/>
    </source>
</evidence>
<comment type="caution">
    <text evidence="9">The sequence shown here is derived from an EMBL/GenBank/DDBJ whole genome shotgun (WGS) entry which is preliminary data.</text>
</comment>
<evidence type="ECO:0000256" key="5">
    <source>
        <dbReference type="ARBA" id="ARBA00022692"/>
    </source>
</evidence>
<dbReference type="GO" id="GO:0015562">
    <property type="term" value="F:efflux transmembrane transporter activity"/>
    <property type="evidence" value="ECO:0007669"/>
    <property type="project" value="InterPro"/>
</dbReference>
<feature type="chain" id="PRO_5017581458" evidence="8">
    <location>
        <begin position="34"/>
        <end position="522"/>
    </location>
</feature>
<comment type="similarity">
    <text evidence="2">Belongs to the outer membrane factor (OMF) (TC 1.B.17) family.</text>
</comment>
<dbReference type="InterPro" id="IPR003423">
    <property type="entry name" value="OMP_efflux"/>
</dbReference>
<dbReference type="AlphaFoldDB" id="A0A3D4VB58"/>
<keyword evidence="4" id="KW-1134">Transmembrane beta strand</keyword>
<evidence type="ECO:0000256" key="8">
    <source>
        <dbReference type="SAM" id="SignalP"/>
    </source>
</evidence>
<organism evidence="9 10">
    <name type="scientific">Gemmatimonas aurantiaca</name>
    <dbReference type="NCBI Taxonomy" id="173480"/>
    <lineage>
        <taxon>Bacteria</taxon>
        <taxon>Pseudomonadati</taxon>
        <taxon>Gemmatimonadota</taxon>
        <taxon>Gemmatimonadia</taxon>
        <taxon>Gemmatimonadales</taxon>
        <taxon>Gemmatimonadaceae</taxon>
        <taxon>Gemmatimonas</taxon>
    </lineage>
</organism>
<evidence type="ECO:0000256" key="1">
    <source>
        <dbReference type="ARBA" id="ARBA00004442"/>
    </source>
</evidence>
<comment type="subcellular location">
    <subcellularLocation>
        <location evidence="1">Cell outer membrane</location>
    </subcellularLocation>
</comment>
<dbReference type="Gene3D" id="1.20.1600.10">
    <property type="entry name" value="Outer membrane efflux proteins (OEP)"/>
    <property type="match status" value="1"/>
</dbReference>
<keyword evidence="5" id="KW-0812">Transmembrane</keyword>
<evidence type="ECO:0000256" key="3">
    <source>
        <dbReference type="ARBA" id="ARBA00022448"/>
    </source>
</evidence>
<proteinExistence type="inferred from homology"/>
<dbReference type="GO" id="GO:0015288">
    <property type="term" value="F:porin activity"/>
    <property type="evidence" value="ECO:0007669"/>
    <property type="project" value="TreeGrafter"/>
</dbReference>
<dbReference type="GO" id="GO:0009279">
    <property type="term" value="C:cell outer membrane"/>
    <property type="evidence" value="ECO:0007669"/>
    <property type="project" value="UniProtKB-SubCell"/>
</dbReference>
<keyword evidence="8" id="KW-0732">Signal</keyword>
<dbReference type="Pfam" id="PF02321">
    <property type="entry name" value="OEP"/>
    <property type="match status" value="2"/>
</dbReference>
<protein>
    <submittedName>
        <fullName evidence="9">TolC family protein</fullName>
    </submittedName>
</protein>
<evidence type="ECO:0000313" key="10">
    <source>
        <dbReference type="Proteomes" id="UP000264071"/>
    </source>
</evidence>